<organism evidence="2 3">
    <name type="scientific">Alectoria fallacina</name>
    <dbReference type="NCBI Taxonomy" id="1903189"/>
    <lineage>
        <taxon>Eukaryota</taxon>
        <taxon>Fungi</taxon>
        <taxon>Dikarya</taxon>
        <taxon>Ascomycota</taxon>
        <taxon>Pezizomycotina</taxon>
        <taxon>Lecanoromycetes</taxon>
        <taxon>OSLEUM clade</taxon>
        <taxon>Lecanoromycetidae</taxon>
        <taxon>Lecanorales</taxon>
        <taxon>Lecanorineae</taxon>
        <taxon>Parmeliaceae</taxon>
        <taxon>Alectoria</taxon>
    </lineage>
</organism>
<protein>
    <submittedName>
        <fullName evidence="2">Uncharacterized protein</fullName>
    </submittedName>
</protein>
<reference evidence="2" key="1">
    <citation type="submission" date="2021-03" db="EMBL/GenBank/DDBJ databases">
        <authorList>
            <person name="Tagirdzhanova G."/>
        </authorList>
    </citation>
    <scope>NUCLEOTIDE SEQUENCE</scope>
</reference>
<feature type="compositionally biased region" description="Acidic residues" evidence="1">
    <location>
        <begin position="1"/>
        <end position="10"/>
    </location>
</feature>
<dbReference type="AlphaFoldDB" id="A0A8H3J9M5"/>
<dbReference type="Proteomes" id="UP000664203">
    <property type="component" value="Unassembled WGS sequence"/>
</dbReference>
<accession>A0A8H3J9M5</accession>
<feature type="compositionally biased region" description="Basic and acidic residues" evidence="1">
    <location>
        <begin position="28"/>
        <end position="50"/>
    </location>
</feature>
<feature type="region of interest" description="Disordered" evidence="1">
    <location>
        <begin position="1"/>
        <end position="74"/>
    </location>
</feature>
<evidence type="ECO:0000313" key="3">
    <source>
        <dbReference type="Proteomes" id="UP000664203"/>
    </source>
</evidence>
<gene>
    <name evidence="2" type="ORF">ALECFALPRED_000321</name>
</gene>
<dbReference type="EMBL" id="CAJPDR010001022">
    <property type="protein sequence ID" value="CAF9943420.1"/>
    <property type="molecule type" value="Genomic_DNA"/>
</dbReference>
<keyword evidence="3" id="KW-1185">Reference proteome</keyword>
<evidence type="ECO:0000256" key="1">
    <source>
        <dbReference type="SAM" id="MobiDB-lite"/>
    </source>
</evidence>
<evidence type="ECO:0000313" key="2">
    <source>
        <dbReference type="EMBL" id="CAF9943420.1"/>
    </source>
</evidence>
<sequence>MHGDAVEDYQQDPSHLATETNQRVIVAKQRDTPEEVRAKRGKSHIREPVPVHRRGSSRGQLKEEEKRGNRRGGD</sequence>
<name>A0A8H3J9M5_9LECA</name>
<proteinExistence type="predicted"/>
<feature type="compositionally biased region" description="Basic and acidic residues" evidence="1">
    <location>
        <begin position="60"/>
        <end position="74"/>
    </location>
</feature>
<feature type="compositionally biased region" description="Polar residues" evidence="1">
    <location>
        <begin position="11"/>
        <end position="23"/>
    </location>
</feature>
<comment type="caution">
    <text evidence="2">The sequence shown here is derived from an EMBL/GenBank/DDBJ whole genome shotgun (WGS) entry which is preliminary data.</text>
</comment>